<dbReference type="FunFam" id="3.30.230.10:FF:000054">
    <property type="entry name" value="DNA mismatch repair protein PMS1"/>
    <property type="match status" value="1"/>
</dbReference>
<dbReference type="CDD" id="cd03484">
    <property type="entry name" value="MutL_Trans_hPMS_2_like"/>
    <property type="match status" value="1"/>
</dbReference>
<reference evidence="7" key="1">
    <citation type="submission" date="2025-08" db="UniProtKB">
        <authorList>
            <consortium name="RefSeq"/>
        </authorList>
    </citation>
    <scope>IDENTIFICATION</scope>
</reference>
<feature type="domain" description="DNA mismatch repair protein S5" evidence="5">
    <location>
        <begin position="222"/>
        <end position="342"/>
    </location>
</feature>
<evidence type="ECO:0000256" key="2">
    <source>
        <dbReference type="ARBA" id="ARBA00022763"/>
    </source>
</evidence>
<dbReference type="PROSITE" id="PS00058">
    <property type="entry name" value="DNA_MISMATCH_REPAIR_1"/>
    <property type="match status" value="1"/>
</dbReference>
<dbReference type="GO" id="GO:0005524">
    <property type="term" value="F:ATP binding"/>
    <property type="evidence" value="ECO:0007669"/>
    <property type="project" value="InterPro"/>
</dbReference>
<dbReference type="FunFam" id="3.30.565.10:FF:000014">
    <property type="entry name" value="Mismatch repair endonuclease pms1, putative"/>
    <property type="match status" value="1"/>
</dbReference>
<dbReference type="InterPro" id="IPR038973">
    <property type="entry name" value="MutL/Mlh/Pms-like"/>
</dbReference>
<dbReference type="Pfam" id="PF01119">
    <property type="entry name" value="DNA_mis_repair"/>
    <property type="match status" value="1"/>
</dbReference>
<dbReference type="AlphaFoldDB" id="A0AB40BJ36"/>
<dbReference type="SUPFAM" id="SSF118116">
    <property type="entry name" value="DNA mismatch repair protein MutL"/>
    <property type="match status" value="1"/>
</dbReference>
<dbReference type="InterPro" id="IPR036890">
    <property type="entry name" value="HATPase_C_sf"/>
</dbReference>
<evidence type="ECO:0000256" key="3">
    <source>
        <dbReference type="SAM" id="MobiDB-lite"/>
    </source>
</evidence>
<dbReference type="Pfam" id="PF13589">
    <property type="entry name" value="HATPase_c_3"/>
    <property type="match status" value="1"/>
</dbReference>
<dbReference type="GO" id="GO:0140664">
    <property type="term" value="F:ATP-dependent DNA damage sensor activity"/>
    <property type="evidence" value="ECO:0007669"/>
    <property type="project" value="InterPro"/>
</dbReference>
<dbReference type="PANTHER" id="PTHR10073">
    <property type="entry name" value="DNA MISMATCH REPAIR PROTEIN MLH, PMS, MUTL"/>
    <property type="match status" value="1"/>
</dbReference>
<dbReference type="InterPro" id="IPR042121">
    <property type="entry name" value="MutL_C_regsub"/>
</dbReference>
<dbReference type="Gene3D" id="3.30.230.10">
    <property type="match status" value="1"/>
</dbReference>
<name>A0AB40BJ36_DIOCR</name>
<dbReference type="InterPro" id="IPR037198">
    <property type="entry name" value="MutL_C_sf"/>
</dbReference>
<accession>A0AB40BJ36</accession>
<evidence type="ECO:0000259" key="5">
    <source>
        <dbReference type="SMART" id="SM01340"/>
    </source>
</evidence>
<feature type="region of interest" description="Disordered" evidence="3">
    <location>
        <begin position="580"/>
        <end position="603"/>
    </location>
</feature>
<dbReference type="InterPro" id="IPR014762">
    <property type="entry name" value="DNA_mismatch_repair_CS"/>
</dbReference>
<dbReference type="NCBIfam" id="TIGR00585">
    <property type="entry name" value="mutl"/>
    <property type="match status" value="1"/>
</dbReference>
<evidence type="ECO:0000313" key="6">
    <source>
        <dbReference type="Proteomes" id="UP001515500"/>
    </source>
</evidence>
<dbReference type="GO" id="GO:0030983">
    <property type="term" value="F:mismatched DNA binding"/>
    <property type="evidence" value="ECO:0007669"/>
    <property type="project" value="InterPro"/>
</dbReference>
<dbReference type="FunFam" id="3.30.1370.100:FF:000001">
    <property type="entry name" value="Mismatch repair endonuclease pms1, putative"/>
    <property type="match status" value="1"/>
</dbReference>
<dbReference type="PANTHER" id="PTHR10073:SF52">
    <property type="entry name" value="MISMATCH REPAIR ENDONUCLEASE PMS2"/>
    <property type="match status" value="1"/>
</dbReference>
<gene>
    <name evidence="7" type="primary">LOC120263536</name>
</gene>
<dbReference type="SUPFAM" id="SSF55874">
    <property type="entry name" value="ATPase domain of HSP90 chaperone/DNA topoisomerase II/histidine kinase"/>
    <property type="match status" value="1"/>
</dbReference>
<dbReference type="InterPro" id="IPR014790">
    <property type="entry name" value="MutL_C"/>
</dbReference>
<evidence type="ECO:0000313" key="7">
    <source>
        <dbReference type="RefSeq" id="XP_039127420.1"/>
    </source>
</evidence>
<keyword evidence="6" id="KW-1185">Reference proteome</keyword>
<evidence type="ECO:0000259" key="4">
    <source>
        <dbReference type="SMART" id="SM00853"/>
    </source>
</evidence>
<protein>
    <submittedName>
        <fullName evidence="7">LOW QUALITY PROTEIN: DNA mismatch repair protein PMS1</fullName>
    </submittedName>
</protein>
<dbReference type="SMART" id="SM00853">
    <property type="entry name" value="MutL_C"/>
    <property type="match status" value="1"/>
</dbReference>
<feature type="domain" description="MutL C-terminal dimerisation" evidence="4">
    <location>
        <begin position="704"/>
        <end position="861"/>
    </location>
</feature>
<dbReference type="GO" id="GO:0032389">
    <property type="term" value="C:MutLalpha complex"/>
    <property type="evidence" value="ECO:0007669"/>
    <property type="project" value="TreeGrafter"/>
</dbReference>
<comment type="similarity">
    <text evidence="1">Belongs to the DNA mismatch repair MutL/HexB family.</text>
</comment>
<feature type="region of interest" description="Disordered" evidence="3">
    <location>
        <begin position="546"/>
        <end position="567"/>
    </location>
</feature>
<dbReference type="CDD" id="cd16926">
    <property type="entry name" value="HATPase_MutL-MLH-PMS-like"/>
    <property type="match status" value="1"/>
</dbReference>
<dbReference type="RefSeq" id="XP_039127420.1">
    <property type="nucleotide sequence ID" value="XM_039271486.1"/>
</dbReference>
<organism evidence="6 7">
    <name type="scientific">Dioscorea cayennensis subsp. rotundata</name>
    <name type="common">White Guinea yam</name>
    <name type="synonym">Dioscorea rotundata</name>
    <dbReference type="NCBI Taxonomy" id="55577"/>
    <lineage>
        <taxon>Eukaryota</taxon>
        <taxon>Viridiplantae</taxon>
        <taxon>Streptophyta</taxon>
        <taxon>Embryophyta</taxon>
        <taxon>Tracheophyta</taxon>
        <taxon>Spermatophyta</taxon>
        <taxon>Magnoliopsida</taxon>
        <taxon>Liliopsida</taxon>
        <taxon>Dioscoreales</taxon>
        <taxon>Dioscoreaceae</taxon>
        <taxon>Dioscorea</taxon>
    </lineage>
</organism>
<sequence length="906" mass="101097">MGDDICSPVIKSIDRAVIHRICSGQVILDLPSAVKELVENSLDAGATNIEISLKEHGEESFKVIDNGCGISPENFQALALKHHTSKIADFSDLQSVTTFGFRGEALSSLCALCNLTVETRTKNEPVGTHLTFDHSGLVRAETKTARQVGTTVTVEKLFSTLPVRSKEFKRNIRREYGKLISLLNAYALIAKGVRLLCANTTGKNMKSVVLKTQGTGSLKDNIITIFGLNTFRCLEPLTLGLSEGLKVEGFISKPGQGSGRTLGDRQFFYVNGRPVDMPKVGKLIKKLYKCSNGKQYPVAIIDFIIPTTSYDVNVTPDKRKIFFADEGCIMLPLREALEKMYSPHQCTYSINKIKESEKAAECFRSNAPQEGGDLSMVSEPFSPEDDEQIEVSPDQDTDADEMFHETVPMQHPVKFVNKGSVPANGNPPKDFSLNACGINKPESLYAYKHKRPRNFLEPNGKTAERTMRNLKSLKKDSPSYSNLVQSSLAKFTVVNNKKNESCSSVLSEMPLLRNANSNPVRETHLDVCNTVSRSFLENVPRIDSPEASIEKLSDDPKPFDNSDRMETSLSVQSDIHDEMVTEEKSEKQEEQIPVTDSTSEAFASKNISTTDVTFDSPRRRSDPIVLSSFQFSMSDLRSRRHQINSRSYLRTFNDEQKKHGRCYAAATLENSQPETDEGKTHSLAEATRELEKLFRKEDFGRMQVVGQFNLGFIIGKLDQELFIVDQHAADEKHNFELLSRTTVLKQQPLIQPIRLELSPEEEIVASMNMETIRKNGFILTEDTNAPPGRRFLLKAVPFSGNITFGAEDVKELISNLADSKEECSIISSYKLDTCDSICPSRVRAMLASRACRTSVMIGDSLTKSEMQKIVNNLSKLKSPWNCPHGRPTMRHLVDLISIGNQREEIS</sequence>
<dbReference type="GO" id="GO:0016887">
    <property type="term" value="F:ATP hydrolysis activity"/>
    <property type="evidence" value="ECO:0007669"/>
    <property type="project" value="InterPro"/>
</dbReference>
<dbReference type="InterPro" id="IPR014721">
    <property type="entry name" value="Ribsml_uS5_D2-typ_fold_subgr"/>
</dbReference>
<dbReference type="Proteomes" id="UP001515500">
    <property type="component" value="Chromosome 6"/>
</dbReference>
<feature type="compositionally biased region" description="Polar residues" evidence="3">
    <location>
        <begin position="594"/>
        <end position="603"/>
    </location>
</feature>
<dbReference type="GeneID" id="120263536"/>
<feature type="compositionally biased region" description="Basic and acidic residues" evidence="3">
    <location>
        <begin position="580"/>
        <end position="590"/>
    </location>
</feature>
<dbReference type="InterPro" id="IPR020568">
    <property type="entry name" value="Ribosomal_Su5_D2-typ_SF"/>
</dbReference>
<dbReference type="GO" id="GO:0006298">
    <property type="term" value="P:mismatch repair"/>
    <property type="evidence" value="ECO:0007669"/>
    <property type="project" value="InterPro"/>
</dbReference>
<dbReference type="InterPro" id="IPR002099">
    <property type="entry name" value="MutL/Mlh/PMS"/>
</dbReference>
<dbReference type="InterPro" id="IPR042120">
    <property type="entry name" value="MutL_C_dimsub"/>
</dbReference>
<dbReference type="Gene3D" id="3.30.1370.100">
    <property type="entry name" value="MutL, C-terminal domain, regulatory subdomain"/>
    <property type="match status" value="1"/>
</dbReference>
<dbReference type="SUPFAM" id="SSF54211">
    <property type="entry name" value="Ribosomal protein S5 domain 2-like"/>
    <property type="match status" value="1"/>
</dbReference>
<dbReference type="InterPro" id="IPR013507">
    <property type="entry name" value="DNA_mismatch_S5_2-like"/>
</dbReference>
<feature type="compositionally biased region" description="Basic and acidic residues" evidence="3">
    <location>
        <begin position="548"/>
        <end position="566"/>
    </location>
</feature>
<dbReference type="Gene3D" id="3.30.565.10">
    <property type="entry name" value="Histidine kinase-like ATPase, C-terminal domain"/>
    <property type="match status" value="1"/>
</dbReference>
<keyword evidence="2" id="KW-0227">DNA damage</keyword>
<proteinExistence type="inferred from homology"/>
<dbReference type="Gene3D" id="3.30.1540.20">
    <property type="entry name" value="MutL, C-terminal domain, dimerisation subdomain"/>
    <property type="match status" value="1"/>
</dbReference>
<evidence type="ECO:0000256" key="1">
    <source>
        <dbReference type="ARBA" id="ARBA00006082"/>
    </source>
</evidence>
<dbReference type="SMART" id="SM01340">
    <property type="entry name" value="DNA_mis_repair"/>
    <property type="match status" value="1"/>
</dbReference>
<dbReference type="Pfam" id="PF08676">
    <property type="entry name" value="MutL_C"/>
    <property type="match status" value="1"/>
</dbReference>